<dbReference type="Pfam" id="PF01048">
    <property type="entry name" value="PNP_UDP_1"/>
    <property type="match status" value="1"/>
</dbReference>
<evidence type="ECO:0000313" key="3">
    <source>
        <dbReference type="Proteomes" id="UP001305521"/>
    </source>
</evidence>
<organism evidence="2 3">
    <name type="scientific">Sediminicoccus rosea</name>
    <dbReference type="NCBI Taxonomy" id="1225128"/>
    <lineage>
        <taxon>Bacteria</taxon>
        <taxon>Pseudomonadati</taxon>
        <taxon>Pseudomonadota</taxon>
        <taxon>Alphaproteobacteria</taxon>
        <taxon>Acetobacterales</taxon>
        <taxon>Roseomonadaceae</taxon>
        <taxon>Sediminicoccus</taxon>
    </lineage>
</organism>
<proteinExistence type="predicted"/>
<dbReference type="InterPro" id="IPR000845">
    <property type="entry name" value="Nucleoside_phosphorylase_d"/>
</dbReference>
<evidence type="ECO:0000259" key="1">
    <source>
        <dbReference type="Pfam" id="PF01048"/>
    </source>
</evidence>
<evidence type="ECO:0000313" key="2">
    <source>
        <dbReference type="EMBL" id="WPB84124.1"/>
    </source>
</evidence>
<gene>
    <name evidence="2" type="ORF">R9Z33_18740</name>
</gene>
<reference evidence="2 3" key="1">
    <citation type="submission" date="2023-11" db="EMBL/GenBank/DDBJ databases">
        <title>Arctic aerobic anoxygenic photoheterotroph Sediminicoccus rosea KRV36 adapts its photosynthesis to long days of polar summer.</title>
        <authorList>
            <person name="Tomasch J."/>
            <person name="Kopejtka K."/>
            <person name="Bily T."/>
            <person name="Gardiner A.T."/>
            <person name="Gardian Z."/>
            <person name="Shivaramu S."/>
            <person name="Koblizek M."/>
            <person name="Engelhardt F."/>
            <person name="Kaftan D."/>
        </authorList>
    </citation>
    <scope>NUCLEOTIDE SEQUENCE [LARGE SCALE GENOMIC DNA]</scope>
    <source>
        <strain evidence="2 3">R-30</strain>
    </source>
</reference>
<protein>
    <submittedName>
        <fullName evidence="2">Nucleoside phosphorylase</fullName>
    </submittedName>
</protein>
<dbReference type="RefSeq" id="WP_318648081.1">
    <property type="nucleotide sequence ID" value="NZ_CP137852.1"/>
</dbReference>
<dbReference type="InterPro" id="IPR035994">
    <property type="entry name" value="Nucleoside_phosphorylase_sf"/>
</dbReference>
<dbReference type="Gene3D" id="3.40.50.1580">
    <property type="entry name" value="Nucleoside phosphorylase domain"/>
    <property type="match status" value="1"/>
</dbReference>
<dbReference type="Proteomes" id="UP001305521">
    <property type="component" value="Chromosome"/>
</dbReference>
<keyword evidence="3" id="KW-1185">Reference proteome</keyword>
<feature type="domain" description="Nucleoside phosphorylase" evidence="1">
    <location>
        <begin position="103"/>
        <end position="157"/>
    </location>
</feature>
<name>A0ABZ0PEI6_9PROT</name>
<dbReference type="SUPFAM" id="SSF53167">
    <property type="entry name" value="Purine and uridine phosphorylases"/>
    <property type="match status" value="1"/>
</dbReference>
<dbReference type="EMBL" id="CP137852">
    <property type="protein sequence ID" value="WPB84124.1"/>
    <property type="molecule type" value="Genomic_DNA"/>
</dbReference>
<accession>A0ABZ0PEI6</accession>
<sequence length="217" mass="21371">MAEAVFPPGCVVAVGLKSEAALLPPGVRCVVSGGDPGRLDALWPADATAVLSFGIAGGLAPGVTTGELLVASSLWEAGETLGVDASWQAAIAARCGARASLIAASGTLLASAAEKGALHRASGARAVDMESGAAWRFARARGLPFAALRAVADGPGDVLPEAATVGLNPDGSPAPLRVLGALLRRPGDLPALLRLARASAAAHAALRRALASAGPAL</sequence>